<dbReference type="EMBL" id="FMZX01000033">
    <property type="protein sequence ID" value="SDE40037.1"/>
    <property type="molecule type" value="Genomic_DNA"/>
</dbReference>
<comment type="similarity">
    <text evidence="1">Belongs to the leucine-binding protein family.</text>
</comment>
<dbReference type="InterPro" id="IPR006311">
    <property type="entry name" value="TAT_signal"/>
</dbReference>
<keyword evidence="2" id="KW-0732">Signal</keyword>
<dbReference type="Proteomes" id="UP000198925">
    <property type="component" value="Unassembled WGS sequence"/>
</dbReference>
<keyword evidence="6" id="KW-1185">Reference proteome</keyword>
<evidence type="ECO:0000256" key="2">
    <source>
        <dbReference type="ARBA" id="ARBA00022729"/>
    </source>
</evidence>
<dbReference type="Pfam" id="PF13458">
    <property type="entry name" value="Peripla_BP_6"/>
    <property type="match status" value="1"/>
</dbReference>
<evidence type="ECO:0000313" key="5">
    <source>
        <dbReference type="EMBL" id="SDE40037.1"/>
    </source>
</evidence>
<evidence type="ECO:0000313" key="6">
    <source>
        <dbReference type="Proteomes" id="UP000198925"/>
    </source>
</evidence>
<evidence type="ECO:0000256" key="3">
    <source>
        <dbReference type="ARBA" id="ARBA00022970"/>
    </source>
</evidence>
<gene>
    <name evidence="5" type="ORF">SAMN04487779_103317</name>
</gene>
<dbReference type="RefSeq" id="WP_090665112.1">
    <property type="nucleotide sequence ID" value="NZ_FMZX01000033.1"/>
</dbReference>
<dbReference type="AlphaFoldDB" id="A0A1G7CL33"/>
<organism evidence="5 6">
    <name type="scientific">Belnapia rosea</name>
    <dbReference type="NCBI Taxonomy" id="938405"/>
    <lineage>
        <taxon>Bacteria</taxon>
        <taxon>Pseudomonadati</taxon>
        <taxon>Pseudomonadota</taxon>
        <taxon>Alphaproteobacteria</taxon>
        <taxon>Acetobacterales</taxon>
        <taxon>Roseomonadaceae</taxon>
        <taxon>Belnapia</taxon>
    </lineage>
</organism>
<dbReference type="GO" id="GO:0006865">
    <property type="term" value="P:amino acid transport"/>
    <property type="evidence" value="ECO:0007669"/>
    <property type="project" value="UniProtKB-KW"/>
</dbReference>
<proteinExistence type="inferred from homology"/>
<name>A0A1G7CL33_9PROT</name>
<dbReference type="InterPro" id="IPR028082">
    <property type="entry name" value="Peripla_BP_I"/>
</dbReference>
<sequence length="412" mass="43921">MNLLRRQLLGTVGATTALPLARARAQFGSTPPLRIGVLSDQSGPYSGGTGATSIACVRQAIEEFGATSRGVAVEVLVGDHQNKADVGASISRQWFDRDGVDLILDVSNSAVALAVHGIAREKDRIHINSSAATADLTGRVCSPNGIHWTYDTWMLANGTGNAVVRTGGDSWFFIVANFAFGHALERDTANAVRKAGGRVLGRAAHPAPGTTDYSSYLLQAQASRAKVIGLAHAGDDAVNTIKQAAEFGIVRSGQRLAALLLYINDVHAIGLPTAQGLMLTESFYWDLNERTRGFTQRVLPKTGGQRPNMSQAGCYSATLHYLKAAADMGVAEAKRSGAATVARMQAMPTDDDVFGPGRIRQDGRKLHPVYLFRVKTPEASRGPWDYYELMATTGTEEAFRPLAEGGCHLIAG</sequence>
<feature type="domain" description="Leucine-binding protein" evidence="4">
    <location>
        <begin position="32"/>
        <end position="375"/>
    </location>
</feature>
<accession>A0A1G7CL33</accession>
<dbReference type="PANTHER" id="PTHR30483:SF6">
    <property type="entry name" value="PERIPLASMIC BINDING PROTEIN OF ABC TRANSPORTER FOR NATURAL AMINO ACIDS"/>
    <property type="match status" value="1"/>
</dbReference>
<reference evidence="5 6" key="1">
    <citation type="submission" date="2016-10" db="EMBL/GenBank/DDBJ databases">
        <authorList>
            <person name="de Groot N.N."/>
        </authorList>
    </citation>
    <scope>NUCLEOTIDE SEQUENCE [LARGE SCALE GENOMIC DNA]</scope>
    <source>
        <strain evidence="5 6">CPCC 100156</strain>
    </source>
</reference>
<evidence type="ECO:0000259" key="4">
    <source>
        <dbReference type="Pfam" id="PF13458"/>
    </source>
</evidence>
<keyword evidence="3" id="KW-0029">Amino-acid transport</keyword>
<dbReference type="PANTHER" id="PTHR30483">
    <property type="entry name" value="LEUCINE-SPECIFIC-BINDING PROTEIN"/>
    <property type="match status" value="1"/>
</dbReference>
<dbReference type="Gene3D" id="3.40.50.2300">
    <property type="match status" value="2"/>
</dbReference>
<evidence type="ECO:0000256" key="1">
    <source>
        <dbReference type="ARBA" id="ARBA00010062"/>
    </source>
</evidence>
<keyword evidence="3" id="KW-0813">Transport</keyword>
<dbReference type="InterPro" id="IPR051010">
    <property type="entry name" value="BCAA_transport"/>
</dbReference>
<dbReference type="SUPFAM" id="SSF53822">
    <property type="entry name" value="Periplasmic binding protein-like I"/>
    <property type="match status" value="1"/>
</dbReference>
<protein>
    <submittedName>
        <fullName evidence="5">Amino acid/amide ABC transporter substrate-binding protein, HAAT family (TC 3.A.1.4.-)</fullName>
    </submittedName>
</protein>
<dbReference type="PROSITE" id="PS51318">
    <property type="entry name" value="TAT"/>
    <property type="match status" value="1"/>
</dbReference>
<dbReference type="CDD" id="cd06327">
    <property type="entry name" value="PBP1_SBP-like"/>
    <property type="match status" value="1"/>
</dbReference>
<dbReference type="InterPro" id="IPR028081">
    <property type="entry name" value="Leu-bd"/>
</dbReference>